<dbReference type="GO" id="GO:0008757">
    <property type="term" value="F:S-adenosylmethionine-dependent methyltransferase activity"/>
    <property type="evidence" value="ECO:0007669"/>
    <property type="project" value="InterPro"/>
</dbReference>
<accession>A0A0E9LRJ6</accession>
<gene>
    <name evidence="2" type="ORF">JCM15548_14767</name>
</gene>
<reference evidence="2 3" key="1">
    <citation type="journal article" date="2015" name="Microbes Environ.">
        <title>Distribution and evolution of nitrogen fixation genes in the phylum bacteroidetes.</title>
        <authorList>
            <person name="Inoue J."/>
            <person name="Oshima K."/>
            <person name="Suda W."/>
            <person name="Sakamoto M."/>
            <person name="Iino T."/>
            <person name="Noda S."/>
            <person name="Hongoh Y."/>
            <person name="Hattori M."/>
            <person name="Ohkuma M."/>
        </authorList>
    </citation>
    <scope>NUCLEOTIDE SEQUENCE [LARGE SCALE GENOMIC DNA]</scope>
    <source>
        <strain evidence="2">JCM 15548</strain>
    </source>
</reference>
<dbReference type="STRING" id="1236989.JCM15548_14767"/>
<evidence type="ECO:0000313" key="3">
    <source>
        <dbReference type="Proteomes" id="UP000032900"/>
    </source>
</evidence>
<keyword evidence="2" id="KW-0808">Transferase</keyword>
<dbReference type="SUPFAM" id="SSF53335">
    <property type="entry name" value="S-adenosyl-L-methionine-dependent methyltransferases"/>
    <property type="match status" value="1"/>
</dbReference>
<dbReference type="CDD" id="cd02440">
    <property type="entry name" value="AdoMet_MTases"/>
    <property type="match status" value="1"/>
</dbReference>
<dbReference type="Proteomes" id="UP000032900">
    <property type="component" value="Unassembled WGS sequence"/>
</dbReference>
<dbReference type="RefSeq" id="WP_062129047.1">
    <property type="nucleotide sequence ID" value="NZ_BAZW01000136.1"/>
</dbReference>
<dbReference type="GO" id="GO:0032259">
    <property type="term" value="P:methylation"/>
    <property type="evidence" value="ECO:0007669"/>
    <property type="project" value="UniProtKB-KW"/>
</dbReference>
<organism evidence="2 3">
    <name type="scientific">Geofilum rubicundum JCM 15548</name>
    <dbReference type="NCBI Taxonomy" id="1236989"/>
    <lineage>
        <taxon>Bacteria</taxon>
        <taxon>Pseudomonadati</taxon>
        <taxon>Bacteroidota</taxon>
        <taxon>Bacteroidia</taxon>
        <taxon>Marinilabiliales</taxon>
        <taxon>Marinilabiliaceae</taxon>
        <taxon>Geofilum</taxon>
    </lineage>
</organism>
<feature type="domain" description="Methyltransferase type 11" evidence="1">
    <location>
        <begin position="63"/>
        <end position="157"/>
    </location>
</feature>
<dbReference type="OrthoDB" id="9772751at2"/>
<keyword evidence="2" id="KW-0489">Methyltransferase</keyword>
<evidence type="ECO:0000313" key="2">
    <source>
        <dbReference type="EMBL" id="GAO27898.1"/>
    </source>
</evidence>
<keyword evidence="3" id="KW-1185">Reference proteome</keyword>
<dbReference type="Pfam" id="PF08241">
    <property type="entry name" value="Methyltransf_11"/>
    <property type="match status" value="1"/>
</dbReference>
<dbReference type="InterPro" id="IPR013216">
    <property type="entry name" value="Methyltransf_11"/>
</dbReference>
<comment type="caution">
    <text evidence="2">The sequence shown here is derived from an EMBL/GenBank/DDBJ whole genome shotgun (WGS) entry which is preliminary data.</text>
</comment>
<proteinExistence type="predicted"/>
<dbReference type="EMBL" id="BAZW01000136">
    <property type="protein sequence ID" value="GAO27898.1"/>
    <property type="molecule type" value="Genomic_DNA"/>
</dbReference>
<name>A0A0E9LRJ6_9BACT</name>
<dbReference type="Gene3D" id="3.40.50.150">
    <property type="entry name" value="Vaccinia Virus protein VP39"/>
    <property type="match status" value="1"/>
</dbReference>
<dbReference type="AlphaFoldDB" id="A0A0E9LRJ6"/>
<sequence length="254" mass="28598">MNVTEHNKNVWDRYVENNVRWTIPVTKIDIENAKNGIWNIVLTPTKPVPYSWFPNLKGLKILGLACGGGQQGPILAALGADVTIFDNSENQLNQDRTLSDEFNLNIKTVQGDMKDLSVFADMSFDVVFNPCSVVFVDNLKPVWKECFRVLKTNGILMTGLINPISFQLDQNVNPFQLIYTQPYSDLTSLPKEKLADIIKNKEALEFGHSLTAQIGEQLSAGFLMTDFYEDYWGGESAIDKYFPAFFATRAIKGQ</sequence>
<protein>
    <submittedName>
        <fullName evidence="2">Methyltransferase</fullName>
    </submittedName>
</protein>
<evidence type="ECO:0000259" key="1">
    <source>
        <dbReference type="Pfam" id="PF08241"/>
    </source>
</evidence>
<dbReference type="InterPro" id="IPR029063">
    <property type="entry name" value="SAM-dependent_MTases_sf"/>
</dbReference>